<comment type="similarity">
    <text evidence="2">Belongs to the glycosyl hydrolase 3 family.</text>
</comment>
<dbReference type="NCBIfam" id="NF003740">
    <property type="entry name" value="PRK05337.1"/>
    <property type="match status" value="1"/>
</dbReference>
<dbReference type="EC" id="3.2.1.52" evidence="3"/>
<keyword evidence="5 7" id="KW-0326">Glycosidase</keyword>
<organism evidence="7 8">
    <name type="scientific">Endosaccharibacter trunci</name>
    <dbReference type="NCBI Taxonomy" id="2812733"/>
    <lineage>
        <taxon>Bacteria</taxon>
        <taxon>Pseudomonadati</taxon>
        <taxon>Pseudomonadota</taxon>
        <taxon>Alphaproteobacteria</taxon>
        <taxon>Acetobacterales</taxon>
        <taxon>Acetobacteraceae</taxon>
        <taxon>Endosaccharibacter</taxon>
    </lineage>
</organism>
<comment type="catalytic activity">
    <reaction evidence="1">
        <text>Hydrolysis of terminal non-reducing N-acetyl-D-hexosamine residues in N-acetyl-beta-D-hexosaminides.</text>
        <dbReference type="EC" id="3.2.1.52"/>
    </reaction>
</comment>
<accession>A0ABT1W6A1</accession>
<dbReference type="EMBL" id="JAMSKV010000003">
    <property type="protein sequence ID" value="MCQ8277935.1"/>
    <property type="molecule type" value="Genomic_DNA"/>
</dbReference>
<dbReference type="InterPro" id="IPR019800">
    <property type="entry name" value="Glyco_hydro_3_AS"/>
</dbReference>
<protein>
    <recommendedName>
        <fullName evidence="3">beta-N-acetylhexosaminidase</fullName>
        <ecNumber evidence="3">3.2.1.52</ecNumber>
    </recommendedName>
</protein>
<evidence type="ECO:0000259" key="6">
    <source>
        <dbReference type="Pfam" id="PF00933"/>
    </source>
</evidence>
<dbReference type="GO" id="GO:0004563">
    <property type="term" value="F:beta-N-acetylhexosaminidase activity"/>
    <property type="evidence" value="ECO:0007669"/>
    <property type="project" value="UniProtKB-EC"/>
</dbReference>
<keyword evidence="8" id="KW-1185">Reference proteome</keyword>
<gene>
    <name evidence="7" type="primary">nagZ</name>
    <name evidence="7" type="ORF">NFI95_05685</name>
</gene>
<evidence type="ECO:0000256" key="3">
    <source>
        <dbReference type="ARBA" id="ARBA00012663"/>
    </source>
</evidence>
<dbReference type="RefSeq" id="WP_422863392.1">
    <property type="nucleotide sequence ID" value="NZ_JAMSKV010000003.1"/>
</dbReference>
<keyword evidence="4 7" id="KW-0378">Hydrolase</keyword>
<evidence type="ECO:0000256" key="2">
    <source>
        <dbReference type="ARBA" id="ARBA00005336"/>
    </source>
</evidence>
<dbReference type="SUPFAM" id="SSF51445">
    <property type="entry name" value="(Trans)glycosidases"/>
    <property type="match status" value="1"/>
</dbReference>
<dbReference type="InterPro" id="IPR001764">
    <property type="entry name" value="Glyco_hydro_3_N"/>
</dbReference>
<sequence length="336" mass="35237">MRETPPASRAAIVGLSGPSLLPEERDLLRETPPLGVILFKRNVDTPDRLAALIGALRDIVPDMLLCVDQEGGRVARLRPPFWDAHPPAAALGALYAREPKAGLRAAFLCGALIGAQCADAGFDLVCAPVLDLYVPGADAVIGDRAFSADPEAVSVLGAAFADGLLAAGIQPVGKHAPGHGRSLVDSHLALPELDGLDENDLLPFRANRNLPWMMTAHIRYRALDPDRPATLSRTVIDEVLRRELGFTGLIVSDDLSMHAVSGEPGALAASALAAGCDLALHCSGVLAETRSVLAASPPPDAALRARLEAATALASARKQTLDRAALAAERARLLSW</sequence>
<dbReference type="InterPro" id="IPR036962">
    <property type="entry name" value="Glyco_hydro_3_N_sf"/>
</dbReference>
<dbReference type="PROSITE" id="PS00775">
    <property type="entry name" value="GLYCOSYL_HYDROL_F3"/>
    <property type="match status" value="1"/>
</dbReference>
<evidence type="ECO:0000256" key="1">
    <source>
        <dbReference type="ARBA" id="ARBA00001231"/>
    </source>
</evidence>
<dbReference type="PANTHER" id="PTHR30480">
    <property type="entry name" value="BETA-HEXOSAMINIDASE-RELATED"/>
    <property type="match status" value="1"/>
</dbReference>
<evidence type="ECO:0000256" key="5">
    <source>
        <dbReference type="ARBA" id="ARBA00023295"/>
    </source>
</evidence>
<dbReference type="Proteomes" id="UP001524587">
    <property type="component" value="Unassembled WGS sequence"/>
</dbReference>
<evidence type="ECO:0000313" key="8">
    <source>
        <dbReference type="Proteomes" id="UP001524587"/>
    </source>
</evidence>
<dbReference type="PANTHER" id="PTHR30480:SF13">
    <property type="entry name" value="BETA-HEXOSAMINIDASE"/>
    <property type="match status" value="1"/>
</dbReference>
<feature type="domain" description="Glycoside hydrolase family 3 N-terminal" evidence="6">
    <location>
        <begin position="33"/>
        <end position="287"/>
    </location>
</feature>
<dbReference type="Pfam" id="PF00933">
    <property type="entry name" value="Glyco_hydro_3"/>
    <property type="match status" value="1"/>
</dbReference>
<comment type="caution">
    <text evidence="7">The sequence shown here is derived from an EMBL/GenBank/DDBJ whole genome shotgun (WGS) entry which is preliminary data.</text>
</comment>
<name>A0ABT1W6A1_9PROT</name>
<dbReference type="InterPro" id="IPR050226">
    <property type="entry name" value="NagZ_Beta-hexosaminidase"/>
</dbReference>
<reference evidence="7 8" key="1">
    <citation type="submission" date="2022-06" db="EMBL/GenBank/DDBJ databases">
        <title>Endosaccharibacter gen. nov., sp. nov., endophytic bacteria isolated from sugarcane.</title>
        <authorList>
            <person name="Pitiwittayakul N."/>
            <person name="Yukphan P."/>
            <person name="Charoenyingcharoen P."/>
            <person name="Tanasupawat S."/>
        </authorList>
    </citation>
    <scope>NUCLEOTIDE SEQUENCE [LARGE SCALE GENOMIC DNA]</scope>
    <source>
        <strain evidence="7 8">KSS8</strain>
    </source>
</reference>
<dbReference type="Gene3D" id="3.20.20.300">
    <property type="entry name" value="Glycoside hydrolase, family 3, N-terminal domain"/>
    <property type="match status" value="1"/>
</dbReference>
<evidence type="ECO:0000313" key="7">
    <source>
        <dbReference type="EMBL" id="MCQ8277935.1"/>
    </source>
</evidence>
<evidence type="ECO:0000256" key="4">
    <source>
        <dbReference type="ARBA" id="ARBA00022801"/>
    </source>
</evidence>
<proteinExistence type="inferred from homology"/>
<dbReference type="InterPro" id="IPR017853">
    <property type="entry name" value="GH"/>
</dbReference>